<accession>A0A165H335</accession>
<protein>
    <submittedName>
        <fullName evidence="1">Uncharacterized protein</fullName>
    </submittedName>
</protein>
<dbReference type="OrthoDB" id="3310620at2759"/>
<dbReference type="InParanoid" id="A0A165H335"/>
<organism evidence="1 2">
    <name type="scientific">Exidia glandulosa HHB12029</name>
    <dbReference type="NCBI Taxonomy" id="1314781"/>
    <lineage>
        <taxon>Eukaryota</taxon>
        <taxon>Fungi</taxon>
        <taxon>Dikarya</taxon>
        <taxon>Basidiomycota</taxon>
        <taxon>Agaricomycotina</taxon>
        <taxon>Agaricomycetes</taxon>
        <taxon>Auriculariales</taxon>
        <taxon>Exidiaceae</taxon>
        <taxon>Exidia</taxon>
    </lineage>
</organism>
<gene>
    <name evidence="1" type="ORF">EXIGLDRAFT_719351</name>
</gene>
<reference evidence="1 2" key="1">
    <citation type="journal article" date="2016" name="Mol. Biol. Evol.">
        <title>Comparative Genomics of Early-Diverging Mushroom-Forming Fungi Provides Insights into the Origins of Lignocellulose Decay Capabilities.</title>
        <authorList>
            <person name="Nagy L.G."/>
            <person name="Riley R."/>
            <person name="Tritt A."/>
            <person name="Adam C."/>
            <person name="Daum C."/>
            <person name="Floudas D."/>
            <person name="Sun H."/>
            <person name="Yadav J.S."/>
            <person name="Pangilinan J."/>
            <person name="Larsson K.H."/>
            <person name="Matsuura K."/>
            <person name="Barry K."/>
            <person name="Labutti K."/>
            <person name="Kuo R."/>
            <person name="Ohm R.A."/>
            <person name="Bhattacharya S.S."/>
            <person name="Shirouzu T."/>
            <person name="Yoshinaga Y."/>
            <person name="Martin F.M."/>
            <person name="Grigoriev I.V."/>
            <person name="Hibbett D.S."/>
        </authorList>
    </citation>
    <scope>NUCLEOTIDE SEQUENCE [LARGE SCALE GENOMIC DNA]</scope>
    <source>
        <strain evidence="1 2">HHB12029</strain>
    </source>
</reference>
<dbReference type="EMBL" id="KV426028">
    <property type="protein sequence ID" value="KZV91385.1"/>
    <property type="molecule type" value="Genomic_DNA"/>
</dbReference>
<keyword evidence="2" id="KW-1185">Reference proteome</keyword>
<evidence type="ECO:0000313" key="2">
    <source>
        <dbReference type="Proteomes" id="UP000077266"/>
    </source>
</evidence>
<evidence type="ECO:0000313" key="1">
    <source>
        <dbReference type="EMBL" id="KZV91385.1"/>
    </source>
</evidence>
<dbReference type="Proteomes" id="UP000077266">
    <property type="component" value="Unassembled WGS sequence"/>
</dbReference>
<name>A0A165H335_EXIGL</name>
<dbReference type="AlphaFoldDB" id="A0A165H335"/>
<sequence length="134" mass="15417">MPASFSGVSPRRWVLDILAMVPALTHLAFDLIDLQPDPEGWEPYVLYPIVQPDGLREALETALSLERIQRVVLDVAGERLQDWPIIIDVMRRLEDPRLSVWRDERPMQTWADEERLSVEDAWAGRDVWTIATGV</sequence>
<proteinExistence type="predicted"/>